<dbReference type="KEGG" id="pzu:PHZ_c0653"/>
<dbReference type="HOGENOM" id="CLU_080157_0_0_5"/>
<evidence type="ECO:0000256" key="6">
    <source>
        <dbReference type="ARBA" id="ARBA00022927"/>
    </source>
</evidence>
<evidence type="ECO:0000313" key="11">
    <source>
        <dbReference type="EMBL" id="ACG77067.1"/>
    </source>
</evidence>
<name>B4RFI6_PHEZH</name>
<evidence type="ECO:0000313" key="12">
    <source>
        <dbReference type="Proteomes" id="UP000001868"/>
    </source>
</evidence>
<dbReference type="InterPro" id="IPR041489">
    <property type="entry name" value="PDZ_6"/>
</dbReference>
<dbReference type="SUPFAM" id="SSF50156">
    <property type="entry name" value="PDZ domain-like"/>
    <property type="match status" value="1"/>
</dbReference>
<keyword evidence="5" id="KW-0812">Transmembrane</keyword>
<dbReference type="Pfam" id="PF11356">
    <property type="entry name" value="T2SSC"/>
    <property type="match status" value="1"/>
</dbReference>
<evidence type="ECO:0000256" key="5">
    <source>
        <dbReference type="ARBA" id="ARBA00022692"/>
    </source>
</evidence>
<comment type="subcellular location">
    <subcellularLocation>
        <location evidence="1">Cell inner membrane</location>
    </subcellularLocation>
</comment>
<feature type="domain" description="PDZ" evidence="10">
    <location>
        <begin position="252"/>
        <end position="301"/>
    </location>
</feature>
<organism evidence="11 12">
    <name type="scientific">Phenylobacterium zucineum (strain HLK1)</name>
    <dbReference type="NCBI Taxonomy" id="450851"/>
    <lineage>
        <taxon>Bacteria</taxon>
        <taxon>Pseudomonadati</taxon>
        <taxon>Pseudomonadota</taxon>
        <taxon>Alphaproteobacteria</taxon>
        <taxon>Caulobacterales</taxon>
        <taxon>Caulobacteraceae</taxon>
        <taxon>Phenylobacterium</taxon>
    </lineage>
</organism>
<evidence type="ECO:0000256" key="8">
    <source>
        <dbReference type="ARBA" id="ARBA00023136"/>
    </source>
</evidence>
<accession>B4RFI6</accession>
<dbReference type="Pfam" id="PF17820">
    <property type="entry name" value="PDZ_6"/>
    <property type="match status" value="1"/>
</dbReference>
<sequence length="319" mass="32886">MRRLAAAARATPRRAVTLASSKRHGNVGVVGQESRRPAPEWAVTGDALKPTLQALGAVRPRTVLTAVEIALAAGLAVQAARLTWALATPTGPLGPPVASKPATTSRGDLRADLSILAQFDPFFRLPAGAAPADGAPAASGGLTLYGVRALAGGRGSAILGSEGQQRAYEVGQEVEPGLVLTAVAADHVILSRGGSRQRVGFPRPAPGAAVLPMQAPVVAPATLDGGAVNVERLLEQTTLLPRLRDGQPAGYQVIPRGPGDALRAAGLQRGDVLLAVDGVVLTPERVSQLREELSQGSGAELRFERNGQIMTTRIRTTAP</sequence>
<evidence type="ECO:0000259" key="9">
    <source>
        <dbReference type="Pfam" id="PF11356"/>
    </source>
</evidence>
<evidence type="ECO:0000256" key="3">
    <source>
        <dbReference type="ARBA" id="ARBA00022475"/>
    </source>
</evidence>
<dbReference type="STRING" id="450851.PHZ_c0653"/>
<keyword evidence="2" id="KW-0813">Transport</keyword>
<keyword evidence="7" id="KW-1133">Transmembrane helix</keyword>
<keyword evidence="4" id="KW-0997">Cell inner membrane</keyword>
<dbReference type="InterPro" id="IPR024961">
    <property type="entry name" value="T2SS_GspC_N"/>
</dbReference>
<dbReference type="GO" id="GO:0005886">
    <property type="term" value="C:plasma membrane"/>
    <property type="evidence" value="ECO:0007669"/>
    <property type="project" value="UniProtKB-SubCell"/>
</dbReference>
<evidence type="ECO:0000259" key="10">
    <source>
        <dbReference type="Pfam" id="PF17820"/>
    </source>
</evidence>
<dbReference type="InterPro" id="IPR036034">
    <property type="entry name" value="PDZ_sf"/>
</dbReference>
<evidence type="ECO:0000256" key="7">
    <source>
        <dbReference type="ARBA" id="ARBA00022989"/>
    </source>
</evidence>
<keyword evidence="12" id="KW-1185">Reference proteome</keyword>
<dbReference type="AlphaFoldDB" id="B4RFI6"/>
<evidence type="ECO:0000256" key="4">
    <source>
        <dbReference type="ARBA" id="ARBA00022519"/>
    </source>
</evidence>
<dbReference type="OrthoDB" id="9812912at2"/>
<dbReference type="eggNOG" id="COG3031">
    <property type="taxonomic scope" value="Bacteria"/>
</dbReference>
<dbReference type="Gene3D" id="2.30.42.10">
    <property type="match status" value="1"/>
</dbReference>
<reference evidence="11 12" key="1">
    <citation type="journal article" date="2008" name="BMC Genomics">
        <title>Complete genome of Phenylobacterium zucineum - a novel facultative intracellular bacterium isolated from human erythroleukemia cell line K562.</title>
        <authorList>
            <person name="Luo Y."/>
            <person name="Xu X."/>
            <person name="Ding Z."/>
            <person name="Liu Z."/>
            <person name="Zhang B."/>
            <person name="Yan Z."/>
            <person name="Sun J."/>
            <person name="Hu S."/>
            <person name="Hu X."/>
        </authorList>
    </citation>
    <scope>NUCLEOTIDE SEQUENCE [LARGE SCALE GENOMIC DNA]</scope>
    <source>
        <strain evidence="11 12">HLK1</strain>
    </source>
</reference>
<dbReference type="Gene3D" id="2.30.30.830">
    <property type="match status" value="1"/>
</dbReference>
<gene>
    <name evidence="11" type="primary">xcsC</name>
    <name evidence="11" type="ordered locus">PHZ_c0653</name>
</gene>
<keyword evidence="6" id="KW-0653">Protein transport</keyword>
<keyword evidence="3" id="KW-1003">Cell membrane</keyword>
<evidence type="ECO:0000256" key="2">
    <source>
        <dbReference type="ARBA" id="ARBA00022448"/>
    </source>
</evidence>
<feature type="domain" description="Type II secretion system protein GspC N-terminal" evidence="9">
    <location>
        <begin position="71"/>
        <end position="198"/>
    </location>
</feature>
<keyword evidence="8" id="KW-0472">Membrane</keyword>
<dbReference type="GO" id="GO:0015031">
    <property type="term" value="P:protein transport"/>
    <property type="evidence" value="ECO:0007669"/>
    <property type="project" value="UniProtKB-KW"/>
</dbReference>
<evidence type="ECO:0000256" key="1">
    <source>
        <dbReference type="ARBA" id="ARBA00004533"/>
    </source>
</evidence>
<protein>
    <submittedName>
        <fullName evidence="11">Type II secretion system protein C</fullName>
    </submittedName>
</protein>
<proteinExistence type="predicted"/>
<dbReference type="EMBL" id="CP000747">
    <property type="protein sequence ID" value="ACG77067.1"/>
    <property type="molecule type" value="Genomic_DNA"/>
</dbReference>
<dbReference type="Proteomes" id="UP000001868">
    <property type="component" value="Chromosome"/>
</dbReference>